<dbReference type="EMBL" id="LS423452">
    <property type="protein sequence ID" value="SPS06205.1"/>
    <property type="molecule type" value="Genomic_DNA"/>
</dbReference>
<dbReference type="InterPro" id="IPR013783">
    <property type="entry name" value="Ig-like_fold"/>
</dbReference>
<accession>A0A2X0SMS4</accession>
<evidence type="ECO:0000259" key="1">
    <source>
        <dbReference type="PROSITE" id="PS50853"/>
    </source>
</evidence>
<dbReference type="PROSITE" id="PS50853">
    <property type="entry name" value="FN3"/>
    <property type="match status" value="1"/>
</dbReference>
<organism evidence="2">
    <name type="scientific">Candidatus Nitrotoga fabula</name>
    <dbReference type="NCBI Taxonomy" id="2182327"/>
    <lineage>
        <taxon>Bacteria</taxon>
        <taxon>Pseudomonadati</taxon>
        <taxon>Pseudomonadota</taxon>
        <taxon>Betaproteobacteria</taxon>
        <taxon>Nitrosomonadales</taxon>
        <taxon>Gallionellaceae</taxon>
        <taxon>Candidatus Nitrotoga</taxon>
    </lineage>
</organism>
<protein>
    <recommendedName>
        <fullName evidence="1">Fibronectin type-III domain-containing protein</fullName>
    </recommendedName>
</protein>
<evidence type="ECO:0000313" key="2">
    <source>
        <dbReference type="EMBL" id="SPS06205.1"/>
    </source>
</evidence>
<feature type="domain" description="Fibronectin type-III" evidence="1">
    <location>
        <begin position="177"/>
        <end position="271"/>
    </location>
</feature>
<dbReference type="InterPro" id="IPR036116">
    <property type="entry name" value="FN3_sf"/>
</dbReference>
<proteinExistence type="predicted"/>
<dbReference type="AlphaFoldDB" id="A0A2X0SMS4"/>
<dbReference type="Gene3D" id="2.60.40.10">
    <property type="entry name" value="Immunoglobulins"/>
    <property type="match status" value="1"/>
</dbReference>
<name>A0A2X0SMS4_9PROT</name>
<sequence length="495" mass="53478">MEWTGFDAASAIEPGHVVALTHPIGLTAKTVRVTEVASVSAGRYRIKAREYDPAAYTDVVASEPTYADTSLPNPVTVPTVTGLVLTEEIYQNANGIWTSRIKAAWDAADFPFLRHYRVEVYLSGNLVHSAVTDGVLYRTPPVQDLVTYVIKVAAVSTVGSVGTPAEESIYIDGKYLPPSDVPSVSVFEAGGRVYAQWDPATDADIWRYEVRYGPTTGSWDTATLIDRVDALRLVTDLIPVGTWKIHVKALDSVGLYSGTAATQTFTVTSDAASFLVESVDSDTPTLTNMAEYDIFDGKRHWVSEDNVAWNTKYSANMDTYTNPLATYHSSMTSVWLGESEDFAMLLSGQWTGTADVAAISGSIASSIGFSSDGSSWSYLSGLSHKENARFARLKHEALTTSTLKVTVPTQNIRLDAIPRDEVGAGSSSALGPVTITLENQYVAVKRLTVTPEGTTARMAVVDNIVLGTPATFDVYVFDAAGNLIASDFRWLFQGV</sequence>
<gene>
    <name evidence="2" type="ORF">NITFAB_1795</name>
</gene>
<dbReference type="InterPro" id="IPR003961">
    <property type="entry name" value="FN3_dom"/>
</dbReference>
<reference evidence="2" key="1">
    <citation type="submission" date="2018-05" db="EMBL/GenBank/DDBJ databases">
        <authorList>
            <person name="Lanie J.A."/>
            <person name="Ng W.-L."/>
            <person name="Kazmierczak K.M."/>
            <person name="Andrzejewski T.M."/>
            <person name="Davidsen T.M."/>
            <person name="Wayne K.J."/>
            <person name="Tettelin H."/>
            <person name="Glass J.I."/>
            <person name="Rusch D."/>
            <person name="Podicherti R."/>
            <person name="Tsui H.-C.T."/>
            <person name="Winkler M.E."/>
        </authorList>
    </citation>
    <scope>NUCLEOTIDE SEQUENCE</scope>
    <source>
        <strain evidence="2">KNB</strain>
    </source>
</reference>
<dbReference type="SUPFAM" id="SSF49265">
    <property type="entry name" value="Fibronectin type III"/>
    <property type="match status" value="1"/>
</dbReference>